<proteinExistence type="predicted"/>
<evidence type="ECO:0000313" key="2">
    <source>
        <dbReference type="EMBL" id="PKK60656.1"/>
    </source>
</evidence>
<name>A0A2N1MGB3_9GLOM</name>
<feature type="transmembrane region" description="Helical" evidence="1">
    <location>
        <begin position="29"/>
        <end position="46"/>
    </location>
</feature>
<dbReference type="AlphaFoldDB" id="A0A2N1MGB3"/>
<organism evidence="2 3">
    <name type="scientific">Rhizophagus irregularis</name>
    <dbReference type="NCBI Taxonomy" id="588596"/>
    <lineage>
        <taxon>Eukaryota</taxon>
        <taxon>Fungi</taxon>
        <taxon>Fungi incertae sedis</taxon>
        <taxon>Mucoromycota</taxon>
        <taxon>Glomeromycotina</taxon>
        <taxon>Glomeromycetes</taxon>
        <taxon>Glomerales</taxon>
        <taxon>Glomeraceae</taxon>
        <taxon>Rhizophagus</taxon>
    </lineage>
</organism>
<reference evidence="2 3" key="2">
    <citation type="submission" date="2017-10" db="EMBL/GenBank/DDBJ databases">
        <title>Extensive intraspecific genome diversity in a model arbuscular mycorrhizal fungus.</title>
        <authorList>
            <person name="Chen E.C.H."/>
            <person name="Morin E."/>
            <person name="Baudet D."/>
            <person name="Noel J."/>
            <person name="Ndikumana S."/>
            <person name="Charron P."/>
            <person name="St-Onge C."/>
            <person name="Giorgi J."/>
            <person name="Grigoriev I.V."/>
            <person name="Roux C."/>
            <person name="Martin F.M."/>
            <person name="Corradi N."/>
        </authorList>
    </citation>
    <scope>NUCLEOTIDE SEQUENCE [LARGE SCALE GENOMIC DNA]</scope>
    <source>
        <strain evidence="2 3">C2</strain>
    </source>
</reference>
<dbReference type="Proteomes" id="UP000233469">
    <property type="component" value="Unassembled WGS sequence"/>
</dbReference>
<reference evidence="2 3" key="1">
    <citation type="submission" date="2016-04" db="EMBL/GenBank/DDBJ databases">
        <title>Genome analyses suggest a sexual origin of heterokaryosis in a supposedly ancient asexual fungus.</title>
        <authorList>
            <person name="Ropars J."/>
            <person name="Sedzielewska K."/>
            <person name="Noel J."/>
            <person name="Charron P."/>
            <person name="Farinelli L."/>
            <person name="Marton T."/>
            <person name="Kruger M."/>
            <person name="Pelin A."/>
            <person name="Brachmann A."/>
            <person name="Corradi N."/>
        </authorList>
    </citation>
    <scope>NUCLEOTIDE SEQUENCE [LARGE SCALE GENOMIC DNA]</scope>
    <source>
        <strain evidence="2 3">C2</strain>
    </source>
</reference>
<evidence type="ECO:0000313" key="3">
    <source>
        <dbReference type="Proteomes" id="UP000233469"/>
    </source>
</evidence>
<comment type="caution">
    <text evidence="2">The sequence shown here is derived from an EMBL/GenBank/DDBJ whole genome shotgun (WGS) entry which is preliminary data.</text>
</comment>
<keyword evidence="1" id="KW-0812">Transmembrane</keyword>
<keyword evidence="1" id="KW-1133">Transmembrane helix</keyword>
<keyword evidence="1" id="KW-0472">Membrane</keyword>
<evidence type="ECO:0000256" key="1">
    <source>
        <dbReference type="SAM" id="Phobius"/>
    </source>
</evidence>
<sequence length="91" mass="10714">MKCEVGIDINKKKTIIISKKKKNFKIKKLTGFFLTILIIYKVQLYLHKRNVSNRQTAAITRKNKINLTKKKMNAHNIKNAIILQFFFFSSL</sequence>
<accession>A0A2N1MGB3</accession>
<gene>
    <name evidence="2" type="ORF">RhiirC2_242632</name>
</gene>
<dbReference type="EMBL" id="LLXL01002510">
    <property type="protein sequence ID" value="PKK60656.1"/>
    <property type="molecule type" value="Genomic_DNA"/>
</dbReference>
<protein>
    <submittedName>
        <fullName evidence="2">Uncharacterized protein</fullName>
    </submittedName>
</protein>